<evidence type="ECO:0000259" key="1">
    <source>
        <dbReference type="Pfam" id="PF13883"/>
    </source>
</evidence>
<dbReference type="GO" id="GO:0005737">
    <property type="term" value="C:cytoplasm"/>
    <property type="evidence" value="ECO:0007669"/>
    <property type="project" value="UniProtKB-ARBA"/>
</dbReference>
<protein>
    <submittedName>
        <fullName evidence="2">Putative heme iron utilization protein</fullName>
    </submittedName>
</protein>
<dbReference type="Gene3D" id="2.30.110.10">
    <property type="entry name" value="Electron Transport, Fmn-binding Protein, Chain A"/>
    <property type="match status" value="1"/>
</dbReference>
<evidence type="ECO:0000313" key="2">
    <source>
        <dbReference type="EMBL" id="MBB3066410.1"/>
    </source>
</evidence>
<sequence length="175" mass="18948">MNPTDKGKAKFRPAEEVARLLAQARTASLATGLARDGSGWPYASLVLLAAHKALGPLLLLSDLADHTRNLQADQRAALLVTQNNPTGDPLSASRVTLLGRFWPVPEALAEDARDVFLARHGGAAAYADFKDFHLYNMAIEQAHLIAGFGRIHWLGAHELESAGILSARIPENRRL</sequence>
<evidence type="ECO:0000313" key="3">
    <source>
        <dbReference type="Proteomes" id="UP000581135"/>
    </source>
</evidence>
<name>A0A839SXL0_9PROT</name>
<dbReference type="InterPro" id="IPR055343">
    <property type="entry name" value="CREG_beta-barrel"/>
</dbReference>
<dbReference type="SUPFAM" id="SSF50475">
    <property type="entry name" value="FMN-binding split barrel"/>
    <property type="match status" value="1"/>
</dbReference>
<feature type="domain" description="CREG-like beta-barrel" evidence="1">
    <location>
        <begin position="16"/>
        <end position="155"/>
    </location>
</feature>
<organism evidence="2 3">
    <name type="scientific">Limibacillus halophilus</name>
    <dbReference type="NCBI Taxonomy" id="1579333"/>
    <lineage>
        <taxon>Bacteria</taxon>
        <taxon>Pseudomonadati</taxon>
        <taxon>Pseudomonadota</taxon>
        <taxon>Alphaproteobacteria</taxon>
        <taxon>Rhodospirillales</taxon>
        <taxon>Rhodovibrionaceae</taxon>
        <taxon>Limibacillus</taxon>
    </lineage>
</organism>
<gene>
    <name evidence="2" type="ORF">FHR98_002716</name>
</gene>
<dbReference type="InterPro" id="IPR012349">
    <property type="entry name" value="Split_barrel_FMN-bd"/>
</dbReference>
<reference evidence="2 3" key="1">
    <citation type="submission" date="2020-08" db="EMBL/GenBank/DDBJ databases">
        <title>Genomic Encyclopedia of Type Strains, Phase III (KMG-III): the genomes of soil and plant-associated and newly described type strains.</title>
        <authorList>
            <person name="Whitman W."/>
        </authorList>
    </citation>
    <scope>NUCLEOTIDE SEQUENCE [LARGE SCALE GENOMIC DNA]</scope>
    <source>
        <strain evidence="2 3">CECT 8803</strain>
    </source>
</reference>
<dbReference type="Proteomes" id="UP000581135">
    <property type="component" value="Unassembled WGS sequence"/>
</dbReference>
<dbReference type="PANTHER" id="PTHR13343:SF17">
    <property type="entry name" value="CELLULAR REPRESSOR OF E1A-STIMULATED GENES, ISOFORM A"/>
    <property type="match status" value="1"/>
</dbReference>
<accession>A0A839SXL0</accession>
<keyword evidence="3" id="KW-1185">Reference proteome</keyword>
<dbReference type="PANTHER" id="PTHR13343">
    <property type="entry name" value="CREG1 PROTEIN"/>
    <property type="match status" value="1"/>
</dbReference>
<dbReference type="AlphaFoldDB" id="A0A839SXL0"/>
<proteinExistence type="predicted"/>
<dbReference type="RefSeq" id="WP_183417228.1">
    <property type="nucleotide sequence ID" value="NZ_JACHXA010000008.1"/>
</dbReference>
<dbReference type="Pfam" id="PF13883">
    <property type="entry name" value="CREG_beta-barrel"/>
    <property type="match status" value="1"/>
</dbReference>
<comment type="caution">
    <text evidence="2">The sequence shown here is derived from an EMBL/GenBank/DDBJ whole genome shotgun (WGS) entry which is preliminary data.</text>
</comment>
<dbReference type="EMBL" id="JACHXA010000008">
    <property type="protein sequence ID" value="MBB3066410.1"/>
    <property type="molecule type" value="Genomic_DNA"/>
</dbReference>